<dbReference type="HOGENOM" id="CLU_013325_13_1_1"/>
<dbReference type="UniPathway" id="UPA00885"/>
<dbReference type="EnsemblPlants" id="OB01G21000.1">
    <property type="protein sequence ID" value="OB01G21000.1"/>
    <property type="gene ID" value="OB01G21000"/>
</dbReference>
<gene>
    <name evidence="13" type="primary">LOC102706977</name>
</gene>
<evidence type="ECO:0000256" key="7">
    <source>
        <dbReference type="ARBA" id="ARBA00022840"/>
    </source>
</evidence>
<dbReference type="SMART" id="SM01181">
    <property type="entry name" value="E2_bind"/>
    <property type="match status" value="1"/>
</dbReference>
<dbReference type="SUPFAM" id="SSF69572">
    <property type="entry name" value="Activating enzymes of the ubiquitin-like proteins"/>
    <property type="match status" value="1"/>
</dbReference>
<name>J3KYP4_ORYBR</name>
<dbReference type="RefSeq" id="XP_006644044.2">
    <property type="nucleotide sequence ID" value="XM_006643981.3"/>
</dbReference>
<evidence type="ECO:0000256" key="4">
    <source>
        <dbReference type="ARBA" id="ARBA00022598"/>
    </source>
</evidence>
<dbReference type="OMA" id="PYLENYM"/>
<evidence type="ECO:0000256" key="3">
    <source>
        <dbReference type="ARBA" id="ARBA00015203"/>
    </source>
</evidence>
<proteinExistence type="inferred from homology"/>
<keyword evidence="6 11" id="KW-0833">Ubl conjugation pathway</keyword>
<comment type="similarity">
    <text evidence="2 11">Belongs to the ubiquitin-activating E1 family. UBA3 subfamily.</text>
</comment>
<dbReference type="PROSITE" id="PS00865">
    <property type="entry name" value="UBIQUITIN_ACTIVAT_2"/>
    <property type="match status" value="1"/>
</dbReference>
<accession>J3KYP4</accession>
<evidence type="ECO:0000256" key="1">
    <source>
        <dbReference type="ARBA" id="ARBA00005032"/>
    </source>
</evidence>
<dbReference type="EC" id="6.2.1.64" evidence="8 11"/>
<dbReference type="GO" id="GO:0005737">
    <property type="term" value="C:cytoplasm"/>
    <property type="evidence" value="ECO:0007669"/>
    <property type="project" value="TreeGrafter"/>
</dbReference>
<evidence type="ECO:0000256" key="6">
    <source>
        <dbReference type="ARBA" id="ARBA00022786"/>
    </source>
</evidence>
<evidence type="ECO:0000313" key="13">
    <source>
        <dbReference type="EnsemblPlants" id="OB01G21000.1"/>
    </source>
</evidence>
<dbReference type="InterPro" id="IPR035985">
    <property type="entry name" value="Ubiquitin-activating_enz"/>
</dbReference>
<evidence type="ECO:0000256" key="9">
    <source>
        <dbReference type="ARBA" id="ARBA00024626"/>
    </source>
</evidence>
<evidence type="ECO:0000256" key="2">
    <source>
        <dbReference type="ARBA" id="ARBA00006310"/>
    </source>
</evidence>
<dbReference type="InterPro" id="IPR023318">
    <property type="entry name" value="Ub_act_enz_dom_a_sf"/>
</dbReference>
<comment type="catalytic activity">
    <reaction evidence="9 11">
        <text>ATP + [NEDD8 protein] + [E1 NEDD8-activating enzyme]-L-cysteine = AMP + diphosphate + [E1 NEDD8-activating enzyme]-S-[NEDD8 protein]-yl-L-cysteine.</text>
        <dbReference type="EC" id="6.2.1.64"/>
    </reaction>
</comment>
<dbReference type="AlphaFoldDB" id="J3KYP4"/>
<evidence type="ECO:0000256" key="8">
    <source>
        <dbReference type="ARBA" id="ARBA00023624"/>
    </source>
</evidence>
<dbReference type="GO" id="GO:0045116">
    <property type="term" value="P:protein neddylation"/>
    <property type="evidence" value="ECO:0007669"/>
    <property type="project" value="UniProtKB-UniRule"/>
</dbReference>
<dbReference type="InterPro" id="IPR014929">
    <property type="entry name" value="E2-binding"/>
</dbReference>
<keyword evidence="5 11" id="KW-0547">Nucleotide-binding</keyword>
<protein>
    <recommendedName>
        <fullName evidence="3 11">NEDD8-activating enzyme E1 catalytic subunit</fullName>
        <ecNumber evidence="8 11">6.2.1.64</ecNumber>
    </recommendedName>
</protein>
<dbReference type="InterPro" id="IPR033127">
    <property type="entry name" value="UBQ-activ_enz_E1_Cys_AS"/>
</dbReference>
<dbReference type="Gene3D" id="1.10.10.520">
    <property type="entry name" value="Ubiquitin activating enzymes (Uba3). Chain: B, domain 2"/>
    <property type="match status" value="1"/>
</dbReference>
<dbReference type="PANTHER" id="PTHR10953">
    <property type="entry name" value="UBIQUITIN-ACTIVATING ENZYME E1"/>
    <property type="match status" value="1"/>
</dbReference>
<feature type="active site" description="Glycyl thioester intermediate" evidence="10">
    <location>
        <position position="218"/>
    </location>
</feature>
<dbReference type="Pfam" id="PF08825">
    <property type="entry name" value="E2_bind"/>
    <property type="match status" value="1"/>
</dbReference>
<dbReference type="InterPro" id="IPR030468">
    <property type="entry name" value="Uba3_N"/>
</dbReference>
<dbReference type="GeneID" id="102706977"/>
<dbReference type="InterPro" id="IPR000594">
    <property type="entry name" value="ThiF_NAD_FAD-bd"/>
</dbReference>
<dbReference type="OrthoDB" id="10255449at2759"/>
<reference evidence="13" key="2">
    <citation type="submission" date="2013-04" db="UniProtKB">
        <authorList>
            <consortium name="EnsemblPlants"/>
        </authorList>
    </citation>
    <scope>IDENTIFICATION</scope>
</reference>
<evidence type="ECO:0000256" key="10">
    <source>
        <dbReference type="PROSITE-ProRule" id="PRU10132"/>
    </source>
</evidence>
<dbReference type="GO" id="GO:0005634">
    <property type="term" value="C:nucleus"/>
    <property type="evidence" value="ECO:0007669"/>
    <property type="project" value="TreeGrafter"/>
</dbReference>
<feature type="domain" description="E2 binding" evidence="12">
    <location>
        <begin position="351"/>
        <end position="442"/>
    </location>
</feature>
<dbReference type="GO" id="GO:0019781">
    <property type="term" value="F:NEDD8 activating enzyme activity"/>
    <property type="evidence" value="ECO:0007669"/>
    <property type="project" value="UniProtKB-UniRule"/>
</dbReference>
<sequence length="454" mass="49897">MSSSPDEDPPAPTEPERWRDLDMLLSRPGNLVDANFAPSPGLRDMLGSLVEVLVVGAGGLGCELLKDLALSGFKNLHVIDMDTIDVSNLNRQFLFRVQDVGKSKAEVAAKRVMERVSGVNIVPHFCRIEDKEIEFYSDFSIIVLGLDSIEARSYINSVACGFLEYDSDDKPIPETIKFMVDGGTEGFKGHARVIIPGTTPCFECNIWLFPPQVKFPLCTLAETPRTAAHCIEYAHLIKWNEVHPGKPFDADDAEHMQWIYSEALKRAELFGISGVTYSFTQGVVKNIIPAIASTNAIVSAACALEALKLMSGCSKTVSNYLTYNGIVGTHINVSEFVRDKDCLVCGPGTLIKLDASTTLSEFIKMLEEHPKLLMSRASVTHEGDNLYMQAPEVLEQMTRQNLGVPMFELLKGATRATVHVTGMAENNGKKKSSLRKLRVAFNGVEEASKMDESS</sequence>
<dbReference type="PANTHER" id="PTHR10953:SF6">
    <property type="entry name" value="NEDD8-ACTIVATING ENZYME E1 CATALYTIC SUBUNIT"/>
    <property type="match status" value="1"/>
</dbReference>
<dbReference type="InterPro" id="IPR045886">
    <property type="entry name" value="ThiF/MoeB/HesA"/>
</dbReference>
<reference evidence="13" key="1">
    <citation type="journal article" date="2013" name="Nat. Commun.">
        <title>Whole-genome sequencing of Oryza brachyantha reveals mechanisms underlying Oryza genome evolution.</title>
        <authorList>
            <person name="Chen J."/>
            <person name="Huang Q."/>
            <person name="Gao D."/>
            <person name="Wang J."/>
            <person name="Lang Y."/>
            <person name="Liu T."/>
            <person name="Li B."/>
            <person name="Bai Z."/>
            <person name="Luis Goicoechea J."/>
            <person name="Liang C."/>
            <person name="Chen C."/>
            <person name="Zhang W."/>
            <person name="Sun S."/>
            <person name="Liao Y."/>
            <person name="Zhang X."/>
            <person name="Yang L."/>
            <person name="Song C."/>
            <person name="Wang M."/>
            <person name="Shi J."/>
            <person name="Liu G."/>
            <person name="Liu J."/>
            <person name="Zhou H."/>
            <person name="Zhou W."/>
            <person name="Yu Q."/>
            <person name="An N."/>
            <person name="Chen Y."/>
            <person name="Cai Q."/>
            <person name="Wang B."/>
            <person name="Liu B."/>
            <person name="Min J."/>
            <person name="Huang Y."/>
            <person name="Wu H."/>
            <person name="Li Z."/>
            <person name="Zhang Y."/>
            <person name="Yin Y."/>
            <person name="Song W."/>
            <person name="Jiang J."/>
            <person name="Jackson S.A."/>
            <person name="Wing R.A."/>
            <person name="Wang J."/>
            <person name="Chen M."/>
        </authorList>
    </citation>
    <scope>NUCLEOTIDE SEQUENCE [LARGE SCALE GENOMIC DNA]</scope>
    <source>
        <strain evidence="13">cv. IRGC 101232</strain>
    </source>
</reference>
<keyword evidence="14" id="KW-1185">Reference proteome</keyword>
<comment type="function">
    <text evidence="11">Catalytic subunit of the dimeric E1 enzyme, which activates NEDD8.</text>
</comment>
<evidence type="ECO:0000256" key="11">
    <source>
        <dbReference type="RuleBase" id="RU368009"/>
    </source>
</evidence>
<dbReference type="Pfam" id="PF00899">
    <property type="entry name" value="ThiF"/>
    <property type="match status" value="1"/>
</dbReference>
<dbReference type="Gene3D" id="3.10.290.20">
    <property type="entry name" value="Ubiquitin-like 2 activating enzyme e1b. Chain: B, domain 3"/>
    <property type="match status" value="1"/>
</dbReference>
<dbReference type="FunFam" id="1.10.10.520:FF:000001">
    <property type="entry name" value="NEDD8-activating enzyme E1 catalytic subunit"/>
    <property type="match status" value="1"/>
</dbReference>
<comment type="pathway">
    <text evidence="1 11">Protein modification; protein neddylation.</text>
</comment>
<organism evidence="13">
    <name type="scientific">Oryza brachyantha</name>
    <name type="common">malo sina</name>
    <dbReference type="NCBI Taxonomy" id="4533"/>
    <lineage>
        <taxon>Eukaryota</taxon>
        <taxon>Viridiplantae</taxon>
        <taxon>Streptophyta</taxon>
        <taxon>Embryophyta</taxon>
        <taxon>Tracheophyta</taxon>
        <taxon>Spermatophyta</taxon>
        <taxon>Magnoliopsida</taxon>
        <taxon>Liliopsida</taxon>
        <taxon>Poales</taxon>
        <taxon>Poaceae</taxon>
        <taxon>BOP clade</taxon>
        <taxon>Oryzoideae</taxon>
        <taxon>Oryzeae</taxon>
        <taxon>Oryzinae</taxon>
        <taxon>Oryza</taxon>
    </lineage>
</organism>
<evidence type="ECO:0000256" key="5">
    <source>
        <dbReference type="ARBA" id="ARBA00022741"/>
    </source>
</evidence>
<dbReference type="KEGG" id="obr:102706977"/>
<keyword evidence="7 11" id="KW-0067">ATP-binding</keyword>
<dbReference type="Gramene" id="OB01G21000.1">
    <property type="protein sequence ID" value="OB01G21000.1"/>
    <property type="gene ID" value="OB01G21000"/>
</dbReference>
<dbReference type="FunFam" id="3.10.290.20:FF:000006">
    <property type="entry name" value="NEDD8-activating enzyme E1 catalytic subunit"/>
    <property type="match status" value="1"/>
</dbReference>
<dbReference type="GO" id="GO:0005524">
    <property type="term" value="F:ATP binding"/>
    <property type="evidence" value="ECO:0007669"/>
    <property type="project" value="UniProtKB-UniRule"/>
</dbReference>
<keyword evidence="4 11" id="KW-0436">Ligase</keyword>
<evidence type="ECO:0000259" key="12">
    <source>
        <dbReference type="SMART" id="SM01181"/>
    </source>
</evidence>
<dbReference type="Gene3D" id="3.40.50.720">
    <property type="entry name" value="NAD(P)-binding Rossmann-like Domain"/>
    <property type="match status" value="1"/>
</dbReference>
<dbReference type="eggNOG" id="KOG2015">
    <property type="taxonomic scope" value="Eukaryota"/>
</dbReference>
<dbReference type="Proteomes" id="UP000006038">
    <property type="component" value="Chromosome 1"/>
</dbReference>
<dbReference type="STRING" id="4533.J3KYP4"/>
<evidence type="ECO:0000313" key="14">
    <source>
        <dbReference type="Proteomes" id="UP000006038"/>
    </source>
</evidence>
<dbReference type="CDD" id="cd01488">
    <property type="entry name" value="Uba3_RUB"/>
    <property type="match status" value="1"/>
</dbReference>